<reference evidence="5" key="1">
    <citation type="journal article" date="2015" name="Nat. Plants">
        <title>Genome expansion of Arabis alpina linked with retrotransposition and reduced symmetric DNA methylation.</title>
        <authorList>
            <person name="Willing E.M."/>
            <person name="Rawat V."/>
            <person name="Mandakova T."/>
            <person name="Maumus F."/>
            <person name="James G.V."/>
            <person name="Nordstroem K.J."/>
            <person name="Becker C."/>
            <person name="Warthmann N."/>
            <person name="Chica C."/>
            <person name="Szarzynska B."/>
            <person name="Zytnicki M."/>
            <person name="Albani M.C."/>
            <person name="Kiefer C."/>
            <person name="Bergonzi S."/>
            <person name="Castaings L."/>
            <person name="Mateos J.L."/>
            <person name="Berns M.C."/>
            <person name="Bujdoso N."/>
            <person name="Piofczyk T."/>
            <person name="de Lorenzo L."/>
            <person name="Barrero-Sicilia C."/>
            <person name="Mateos I."/>
            <person name="Piednoel M."/>
            <person name="Hagmann J."/>
            <person name="Chen-Min-Tao R."/>
            <person name="Iglesias-Fernandez R."/>
            <person name="Schuster S.C."/>
            <person name="Alonso-Blanco C."/>
            <person name="Roudier F."/>
            <person name="Carbonero P."/>
            <person name="Paz-Ares J."/>
            <person name="Davis S.J."/>
            <person name="Pecinka A."/>
            <person name="Quesneville H."/>
            <person name="Colot V."/>
            <person name="Lysak M.A."/>
            <person name="Weigel D."/>
            <person name="Coupland G."/>
            <person name="Schneeberger K."/>
        </authorList>
    </citation>
    <scope>NUCLEOTIDE SEQUENCE [LARGE SCALE GENOMIC DNA]</scope>
    <source>
        <strain evidence="5">cv. Pajares</strain>
    </source>
</reference>
<sequence length="100" mass="11039">MKIIPLVLVAFVISLTTISGPTKAADAISLPKQKCAENQLQVCRGFTTQGASPENRCCMRLGEQKHCLCHYMAKPAFKTFISSPSARKILNICRIPFPRC</sequence>
<dbReference type="OrthoDB" id="665742at2759"/>
<dbReference type="InterPro" id="IPR036312">
    <property type="entry name" value="Bifun_inhib/LTP/seed_sf"/>
</dbReference>
<accession>A0A087HG37</accession>
<gene>
    <name evidence="4" type="ordered locus">AALP_Aa2g084300</name>
</gene>
<keyword evidence="2" id="KW-0446">Lipid-binding</keyword>
<dbReference type="Gene3D" id="1.10.110.10">
    <property type="entry name" value="Plant lipid-transfer and hydrophobic proteins"/>
    <property type="match status" value="1"/>
</dbReference>
<organism evidence="4 5">
    <name type="scientific">Arabis alpina</name>
    <name type="common">Alpine rock-cress</name>
    <dbReference type="NCBI Taxonomy" id="50452"/>
    <lineage>
        <taxon>Eukaryota</taxon>
        <taxon>Viridiplantae</taxon>
        <taxon>Streptophyta</taxon>
        <taxon>Embryophyta</taxon>
        <taxon>Tracheophyta</taxon>
        <taxon>Spermatophyta</taxon>
        <taxon>Magnoliopsida</taxon>
        <taxon>eudicotyledons</taxon>
        <taxon>Gunneridae</taxon>
        <taxon>Pentapetalae</taxon>
        <taxon>rosids</taxon>
        <taxon>malvids</taxon>
        <taxon>Brassicales</taxon>
        <taxon>Brassicaceae</taxon>
        <taxon>Arabideae</taxon>
        <taxon>Arabis</taxon>
    </lineage>
</organism>
<dbReference type="OMA" id="NICRIPF"/>
<dbReference type="Gramene" id="KFK41089">
    <property type="protein sequence ID" value="KFK41089"/>
    <property type="gene ID" value="AALP_AA2G084300"/>
</dbReference>
<feature type="signal peptide" evidence="3">
    <location>
        <begin position="1"/>
        <end position="24"/>
    </location>
</feature>
<dbReference type="PANTHER" id="PTHR33214:SF73">
    <property type="entry name" value="BIFUNCTIONAL INHIBITOR_LIPID-TRANSFER PROTEIN_SEED STORAGE 2S ALBUMIN SUPERFAMILY PROTEIN"/>
    <property type="match status" value="1"/>
</dbReference>
<name>A0A087HG37_ARAAL</name>
<dbReference type="SUPFAM" id="SSF47699">
    <property type="entry name" value="Bifunctional inhibitor/lipid-transfer protein/seed storage 2S albumin"/>
    <property type="match status" value="1"/>
</dbReference>
<dbReference type="InterPro" id="IPR033872">
    <property type="entry name" value="nsLTP2"/>
</dbReference>
<evidence type="ECO:0000313" key="5">
    <source>
        <dbReference type="Proteomes" id="UP000029120"/>
    </source>
</evidence>
<protein>
    <submittedName>
        <fullName evidence="4">Uncharacterized protein</fullName>
    </submittedName>
</protein>
<keyword evidence="5" id="KW-1185">Reference proteome</keyword>
<feature type="chain" id="PRO_5001823165" evidence="3">
    <location>
        <begin position="25"/>
        <end position="100"/>
    </location>
</feature>
<evidence type="ECO:0000256" key="3">
    <source>
        <dbReference type="SAM" id="SignalP"/>
    </source>
</evidence>
<dbReference type="Proteomes" id="UP000029120">
    <property type="component" value="Chromosome 2"/>
</dbReference>
<keyword evidence="3" id="KW-0732">Signal</keyword>
<dbReference type="GO" id="GO:0008289">
    <property type="term" value="F:lipid binding"/>
    <property type="evidence" value="ECO:0007669"/>
    <property type="project" value="UniProtKB-KW"/>
</dbReference>
<keyword evidence="1" id="KW-0813">Transport</keyword>
<evidence type="ECO:0000313" key="4">
    <source>
        <dbReference type="EMBL" id="KFK41089.1"/>
    </source>
</evidence>
<evidence type="ECO:0000256" key="2">
    <source>
        <dbReference type="ARBA" id="ARBA00023121"/>
    </source>
</evidence>
<dbReference type="AlphaFoldDB" id="A0A087HG37"/>
<dbReference type="GO" id="GO:0006869">
    <property type="term" value="P:lipid transport"/>
    <property type="evidence" value="ECO:0007669"/>
    <property type="project" value="InterPro"/>
</dbReference>
<dbReference type="PANTHER" id="PTHR33214">
    <property type="entry name" value="BIFUNCTIONAL INHIBITOR/LIPID-TRANSFER PROTEIN/SEED STORAGE 2S ALBUMIN SUPERFAMILY PROTEIN"/>
    <property type="match status" value="1"/>
</dbReference>
<dbReference type="EMBL" id="CM002870">
    <property type="protein sequence ID" value="KFK41089.1"/>
    <property type="molecule type" value="Genomic_DNA"/>
</dbReference>
<evidence type="ECO:0000256" key="1">
    <source>
        <dbReference type="ARBA" id="ARBA00022448"/>
    </source>
</evidence>
<proteinExistence type="predicted"/>